<dbReference type="AlphaFoldDB" id="A0A815LNS0"/>
<evidence type="ECO:0000313" key="3">
    <source>
        <dbReference type="EMBL" id="CAF1616702.1"/>
    </source>
</evidence>
<feature type="coiled-coil region" evidence="1">
    <location>
        <begin position="83"/>
        <end position="132"/>
    </location>
</feature>
<evidence type="ECO:0000313" key="2">
    <source>
        <dbReference type="EMBL" id="CAF1408441.1"/>
    </source>
</evidence>
<keyword evidence="1" id="KW-0175">Coiled coil</keyword>
<evidence type="ECO:0000256" key="1">
    <source>
        <dbReference type="SAM" id="Coils"/>
    </source>
</evidence>
<evidence type="ECO:0000313" key="5">
    <source>
        <dbReference type="Proteomes" id="UP000663877"/>
    </source>
</evidence>
<dbReference type="Proteomes" id="UP000663877">
    <property type="component" value="Unassembled WGS sequence"/>
</dbReference>
<gene>
    <name evidence="2" type="ORF">BJG266_LOCUS38064</name>
    <name evidence="3" type="ORF">QVE165_LOCUS54941</name>
</gene>
<dbReference type="EMBL" id="CAJNOM010001699">
    <property type="protein sequence ID" value="CAF1616702.1"/>
    <property type="molecule type" value="Genomic_DNA"/>
</dbReference>
<reference evidence="2" key="1">
    <citation type="submission" date="2021-02" db="EMBL/GenBank/DDBJ databases">
        <authorList>
            <person name="Nowell W R."/>
        </authorList>
    </citation>
    <scope>NUCLEOTIDE SEQUENCE</scope>
</reference>
<sequence length="178" mass="21157">MAMASNKTLCFKCKKEKITYPCEGCSKHFCLMDLTEHRQILNNELHHIANEYNEFKQTFDEQKQNPQNHSLIKQIDQWEINSIKKIQEKAQEYREIIIKLSQTCINDIEMKFKDLNEQIKQMQNENEFNEISLNYLRNQLMKIAKELNNPINISIKEDSQSFINEISIISSKSKVLRN</sequence>
<name>A0A815LNS0_9BILA</name>
<accession>A0A815LNS0</accession>
<organism evidence="2 5">
    <name type="scientific">Adineta steineri</name>
    <dbReference type="NCBI Taxonomy" id="433720"/>
    <lineage>
        <taxon>Eukaryota</taxon>
        <taxon>Metazoa</taxon>
        <taxon>Spiralia</taxon>
        <taxon>Gnathifera</taxon>
        <taxon>Rotifera</taxon>
        <taxon>Eurotatoria</taxon>
        <taxon>Bdelloidea</taxon>
        <taxon>Adinetida</taxon>
        <taxon>Adinetidae</taxon>
        <taxon>Adineta</taxon>
    </lineage>
</organism>
<protein>
    <recommendedName>
        <fullName evidence="6">B box-type domain-containing protein</fullName>
    </recommendedName>
</protein>
<evidence type="ECO:0008006" key="6">
    <source>
        <dbReference type="Google" id="ProtNLM"/>
    </source>
</evidence>
<dbReference type="Proteomes" id="UP000663832">
    <property type="component" value="Unassembled WGS sequence"/>
</dbReference>
<proteinExistence type="predicted"/>
<evidence type="ECO:0000313" key="4">
    <source>
        <dbReference type="Proteomes" id="UP000663832"/>
    </source>
</evidence>
<keyword evidence="4" id="KW-1185">Reference proteome</keyword>
<comment type="caution">
    <text evidence="2">The sequence shown here is derived from an EMBL/GenBank/DDBJ whole genome shotgun (WGS) entry which is preliminary data.</text>
</comment>
<dbReference type="EMBL" id="CAJNOI010001374">
    <property type="protein sequence ID" value="CAF1408441.1"/>
    <property type="molecule type" value="Genomic_DNA"/>
</dbReference>